<dbReference type="RefSeq" id="WP_200357577.1">
    <property type="nucleotide sequence ID" value="NZ_JAENIL010000046.1"/>
</dbReference>
<dbReference type="Pfam" id="PF05592">
    <property type="entry name" value="Bac_rhamnosid"/>
    <property type="match status" value="1"/>
</dbReference>
<evidence type="ECO:0000259" key="7">
    <source>
        <dbReference type="Pfam" id="PF17389"/>
    </source>
</evidence>
<dbReference type="GO" id="GO:0030596">
    <property type="term" value="F:alpha-L-rhamnosidase activity"/>
    <property type="evidence" value="ECO:0007669"/>
    <property type="project" value="UniProtKB-EC"/>
</dbReference>
<evidence type="ECO:0000259" key="5">
    <source>
        <dbReference type="Pfam" id="PF05592"/>
    </source>
</evidence>
<feature type="chain" id="PRO_5037369641" description="alpha-L-rhamnosidase" evidence="4">
    <location>
        <begin position="22"/>
        <end position="883"/>
    </location>
</feature>
<dbReference type="InterPro" id="IPR016007">
    <property type="entry name" value="Alpha_rhamnosid"/>
</dbReference>
<dbReference type="Pfam" id="PF17389">
    <property type="entry name" value="Bac_rhamnosid6H"/>
    <property type="match status" value="1"/>
</dbReference>
<dbReference type="InterPro" id="IPR035398">
    <property type="entry name" value="Bac_rhamnosid_C"/>
</dbReference>
<dbReference type="EC" id="3.2.1.40" evidence="2"/>
<evidence type="ECO:0000256" key="3">
    <source>
        <dbReference type="ARBA" id="ARBA00022801"/>
    </source>
</evidence>
<dbReference type="InterPro" id="IPR008928">
    <property type="entry name" value="6-hairpin_glycosidase_sf"/>
</dbReference>
<dbReference type="AlphaFoldDB" id="A0A934VTB8"/>
<organism evidence="9 10">
    <name type="scientific">Pelagicoccus mobilis</name>
    <dbReference type="NCBI Taxonomy" id="415221"/>
    <lineage>
        <taxon>Bacteria</taxon>
        <taxon>Pseudomonadati</taxon>
        <taxon>Verrucomicrobiota</taxon>
        <taxon>Opitutia</taxon>
        <taxon>Puniceicoccales</taxon>
        <taxon>Pelagicoccaceae</taxon>
        <taxon>Pelagicoccus</taxon>
    </lineage>
</organism>
<dbReference type="Pfam" id="PF17390">
    <property type="entry name" value="Bac_rhamnosid_C"/>
    <property type="match status" value="1"/>
</dbReference>
<proteinExistence type="predicted"/>
<dbReference type="PANTHER" id="PTHR33307">
    <property type="entry name" value="ALPHA-RHAMNOSIDASE (EUROFUNG)"/>
    <property type="match status" value="1"/>
</dbReference>
<dbReference type="GO" id="GO:0005975">
    <property type="term" value="P:carbohydrate metabolic process"/>
    <property type="evidence" value="ECO:0007669"/>
    <property type="project" value="InterPro"/>
</dbReference>
<dbReference type="PIRSF" id="PIRSF010631">
    <property type="entry name" value="A-rhamnsds"/>
    <property type="match status" value="1"/>
</dbReference>
<sequence length="883" mass="98497">MFQKILPLTLFLASELISAPAANSLTVGPLLENPRGYGESELQFSWKLPAGEQSAWEIRCASDPVLLPEQADLWNSGKRDSSQSTFVDYEGRPAKSGEELYWTVRYWDASGEVSDWADVSSVEYGLLYTSDWKGTWIRNPDDQAGEIDATPHFRKPFRVKGKVEKARLHFTAEGIVDFSINGAAVSDHYFAPGWPDYRKRRIARTIDVTALIDKGENVIGAVLSDGWYSGNILFGDRERNGGVPALLCQLELTYADGRSELVVSDSSWKVSEGAVRFADFYDGEHYDAREERDGWDTSGFDDSDWKASVEVELDPSLPINAYAGPAVKNVEEIEPISMKRTESGSIVFDFGVNLVGVPQIALPLDAGQRVELKFAEALNPDGSPHYENLRSAKCTDSYTAAEAGVVVWSPRFTFHGYRYMEVIGVSPDLEPQLDWVKSIVLTSEVASTGEFESSVADWGQLQKNIRRSQLGNFLEVPTDCPQRNERLGWTGDIQVFGPTASFNYQSLAFLEKWCRDLRDGQYDTGKIPDVAPDVMWGKSRPVGTPAWGDAITIVPWDMYQKYGYEKILRDNYQAMIRWVSYYDMETAANGGLWIDYGYNDWLQPFQQKEKPRLRGDTSRSLLGTAYYARSAAILAKVAEVLGKEADAKQFAKRAKAVRERFAAAFFENGVLLPREDGMPTQTAYLLALAFDLLPEADRSAAMQELEQLVVEEANGHLRTGFVGTALICRTLSRFGRSDLAYEVALKEEYPSWIYSIRQGATSIWERWNSYSKEDGFEGASMNSLNHYAYGAVGQWMYETVAGLSEAEPGYRRIRIAPVLGKGVTSASAKLETPYGFAQSSWELKGDAFTLEVVIPPNTEGVVEMPDGTVSAVEAGRHRLRCSL</sequence>
<feature type="domain" description="Alpha-L-rhamnosidase six-hairpin glycosidase" evidence="7">
    <location>
        <begin position="447"/>
        <end position="800"/>
    </location>
</feature>
<feature type="domain" description="Alpha-L-rhamnosidase concanavalin-like" evidence="5">
    <location>
        <begin position="339"/>
        <end position="441"/>
    </location>
</feature>
<feature type="signal peptide" evidence="4">
    <location>
        <begin position="1"/>
        <end position="21"/>
    </location>
</feature>
<feature type="domain" description="Bacterial alpha-L-rhamnosidase N-terminal" evidence="6">
    <location>
        <begin position="162"/>
        <end position="328"/>
    </location>
</feature>
<keyword evidence="10" id="KW-1185">Reference proteome</keyword>
<dbReference type="InterPro" id="IPR013783">
    <property type="entry name" value="Ig-like_fold"/>
</dbReference>
<evidence type="ECO:0000313" key="9">
    <source>
        <dbReference type="EMBL" id="MBK1879364.1"/>
    </source>
</evidence>
<evidence type="ECO:0000256" key="1">
    <source>
        <dbReference type="ARBA" id="ARBA00001445"/>
    </source>
</evidence>
<comment type="catalytic activity">
    <reaction evidence="1">
        <text>Hydrolysis of terminal non-reducing alpha-L-rhamnose residues in alpha-L-rhamnosides.</text>
        <dbReference type="EC" id="3.2.1.40"/>
    </reaction>
</comment>
<dbReference type="EMBL" id="JAENIL010000046">
    <property type="protein sequence ID" value="MBK1879364.1"/>
    <property type="molecule type" value="Genomic_DNA"/>
</dbReference>
<protein>
    <recommendedName>
        <fullName evidence="2">alpha-L-rhamnosidase</fullName>
        <ecNumber evidence="2">3.2.1.40</ecNumber>
    </recommendedName>
</protein>
<keyword evidence="3 9" id="KW-0378">Hydrolase</keyword>
<evidence type="ECO:0000259" key="6">
    <source>
        <dbReference type="Pfam" id="PF08531"/>
    </source>
</evidence>
<dbReference type="SUPFAM" id="SSF48208">
    <property type="entry name" value="Six-hairpin glycosidases"/>
    <property type="match status" value="1"/>
</dbReference>
<dbReference type="InterPro" id="IPR008902">
    <property type="entry name" value="Rhamnosid_concanavalin"/>
</dbReference>
<reference evidence="9" key="1">
    <citation type="submission" date="2021-01" db="EMBL/GenBank/DDBJ databases">
        <title>Modified the classification status of verrucomicrobia.</title>
        <authorList>
            <person name="Feng X."/>
        </authorList>
    </citation>
    <scope>NUCLEOTIDE SEQUENCE</scope>
    <source>
        <strain evidence="9">KCTC 13126</strain>
    </source>
</reference>
<keyword evidence="4" id="KW-0732">Signal</keyword>
<dbReference type="Gene3D" id="2.60.420.10">
    <property type="entry name" value="Maltose phosphorylase, domain 3"/>
    <property type="match status" value="1"/>
</dbReference>
<gene>
    <name evidence="9" type="ORF">JIN87_20925</name>
</gene>
<name>A0A934VTB8_9BACT</name>
<evidence type="ECO:0000313" key="10">
    <source>
        <dbReference type="Proteomes" id="UP000617628"/>
    </source>
</evidence>
<dbReference type="Gene3D" id="2.60.120.260">
    <property type="entry name" value="Galactose-binding domain-like"/>
    <property type="match status" value="2"/>
</dbReference>
<feature type="domain" description="Alpha-L-rhamnosidase C-terminal" evidence="8">
    <location>
        <begin position="802"/>
        <end position="873"/>
    </location>
</feature>
<dbReference type="Gene3D" id="1.50.10.10">
    <property type="match status" value="1"/>
</dbReference>
<dbReference type="Pfam" id="PF25788">
    <property type="entry name" value="Ig_Rha78A_N"/>
    <property type="match status" value="1"/>
</dbReference>
<dbReference type="Gene3D" id="2.60.40.10">
    <property type="entry name" value="Immunoglobulins"/>
    <property type="match status" value="1"/>
</dbReference>
<dbReference type="Proteomes" id="UP000617628">
    <property type="component" value="Unassembled WGS sequence"/>
</dbReference>
<dbReference type="PANTHER" id="PTHR33307:SF6">
    <property type="entry name" value="ALPHA-RHAMNOSIDASE (EUROFUNG)-RELATED"/>
    <property type="match status" value="1"/>
</dbReference>
<accession>A0A934VTB8</accession>
<evidence type="ECO:0000259" key="8">
    <source>
        <dbReference type="Pfam" id="PF17390"/>
    </source>
</evidence>
<dbReference type="InterPro" id="IPR012341">
    <property type="entry name" value="6hp_glycosidase-like_sf"/>
</dbReference>
<evidence type="ECO:0000256" key="4">
    <source>
        <dbReference type="SAM" id="SignalP"/>
    </source>
</evidence>
<dbReference type="Pfam" id="PF08531">
    <property type="entry name" value="Bac_rhamnosid_N"/>
    <property type="match status" value="1"/>
</dbReference>
<evidence type="ECO:0000256" key="2">
    <source>
        <dbReference type="ARBA" id="ARBA00012652"/>
    </source>
</evidence>
<dbReference type="InterPro" id="IPR035396">
    <property type="entry name" value="Bac_rhamnosid6H"/>
</dbReference>
<comment type="caution">
    <text evidence="9">The sequence shown here is derived from an EMBL/GenBank/DDBJ whole genome shotgun (WGS) entry which is preliminary data.</text>
</comment>
<dbReference type="InterPro" id="IPR013737">
    <property type="entry name" value="Bac_rhamnosid_N"/>
</dbReference>